<protein>
    <submittedName>
        <fullName evidence="1">Uncharacterized protein</fullName>
    </submittedName>
</protein>
<name>A0A514ECJ0_9XANT</name>
<gene>
    <name evidence="1" type="ORF">E4A48_07115</name>
</gene>
<dbReference type="RefSeq" id="WP_142742133.1">
    <property type="nucleotide sequence ID" value="NZ_CP038228.1"/>
</dbReference>
<reference evidence="1 2" key="1">
    <citation type="submission" date="2019-03" db="EMBL/GenBank/DDBJ databases">
        <title>Tal1 in Xanthomonas translucens pv. cerealis Contributes to Virulence in Bacterial Leaf Streak of Wheat.</title>
        <authorList>
            <person name="Shah S.M.A."/>
            <person name="Haq F."/>
            <person name="Ma W."/>
            <person name="Xu X."/>
            <person name="Wang S."/>
            <person name="Xu Z."/>
            <person name="Zou L."/>
            <person name="Zhu B."/>
            <person name="Chen G."/>
        </authorList>
    </citation>
    <scope>NUCLEOTIDE SEQUENCE [LARGE SCALE GENOMIC DNA]</scope>
    <source>
        <strain evidence="1 2">01</strain>
    </source>
</reference>
<sequence length="63" mass="6725">MSAGSQQPIAALRLYFPISSKAGATRLWHRLAAPALAGHLLGVARQARIVQAVLHQVSHGYLP</sequence>
<evidence type="ECO:0000313" key="2">
    <source>
        <dbReference type="Proteomes" id="UP000319349"/>
    </source>
</evidence>
<accession>A0A514ECJ0</accession>
<keyword evidence="2" id="KW-1185">Reference proteome</keyword>
<evidence type="ECO:0000313" key="1">
    <source>
        <dbReference type="EMBL" id="QDI03493.1"/>
    </source>
</evidence>
<proteinExistence type="predicted"/>
<dbReference type="AlphaFoldDB" id="A0A514ECJ0"/>
<dbReference type="Proteomes" id="UP000319349">
    <property type="component" value="Chromosome"/>
</dbReference>
<organism evidence="1 2">
    <name type="scientific">Xanthomonas cerealis pv. cerealis</name>
    <dbReference type="NCBI Taxonomy" id="152263"/>
    <lineage>
        <taxon>Bacteria</taxon>
        <taxon>Pseudomonadati</taxon>
        <taxon>Pseudomonadota</taxon>
        <taxon>Gammaproteobacteria</taxon>
        <taxon>Lysobacterales</taxon>
        <taxon>Lysobacteraceae</taxon>
        <taxon>Xanthomonas</taxon>
        <taxon>Xanthomonas translucens group</taxon>
        <taxon>Xanthomonas cerealis</taxon>
    </lineage>
</organism>
<dbReference type="EMBL" id="CP038228">
    <property type="protein sequence ID" value="QDI03493.1"/>
    <property type="molecule type" value="Genomic_DNA"/>
</dbReference>